<evidence type="ECO:0000256" key="7">
    <source>
        <dbReference type="ARBA" id="ARBA00022884"/>
    </source>
</evidence>
<organism evidence="13 14">
    <name type="scientific">Leptidea sinapis</name>
    <dbReference type="NCBI Taxonomy" id="189913"/>
    <lineage>
        <taxon>Eukaryota</taxon>
        <taxon>Metazoa</taxon>
        <taxon>Ecdysozoa</taxon>
        <taxon>Arthropoda</taxon>
        <taxon>Hexapoda</taxon>
        <taxon>Insecta</taxon>
        <taxon>Pterygota</taxon>
        <taxon>Neoptera</taxon>
        <taxon>Endopterygota</taxon>
        <taxon>Lepidoptera</taxon>
        <taxon>Glossata</taxon>
        <taxon>Ditrysia</taxon>
        <taxon>Papilionoidea</taxon>
        <taxon>Pieridae</taxon>
        <taxon>Dismorphiinae</taxon>
        <taxon>Leptidea</taxon>
    </lineage>
</organism>
<evidence type="ECO:0000256" key="2">
    <source>
        <dbReference type="ARBA" id="ARBA00004496"/>
    </source>
</evidence>
<gene>
    <name evidence="13" type="ORF">LSINAPIS_LOCUS13748</name>
</gene>
<evidence type="ECO:0000256" key="9">
    <source>
        <dbReference type="ARBA" id="ARBA00023242"/>
    </source>
</evidence>
<accession>A0A5E4R044</accession>
<evidence type="ECO:0000313" key="14">
    <source>
        <dbReference type="Proteomes" id="UP000324832"/>
    </source>
</evidence>
<dbReference type="Proteomes" id="UP000324832">
    <property type="component" value="Unassembled WGS sequence"/>
</dbReference>
<feature type="region of interest" description="Disordered" evidence="11">
    <location>
        <begin position="1"/>
        <end position="93"/>
    </location>
</feature>
<evidence type="ECO:0000259" key="12">
    <source>
        <dbReference type="Pfam" id="PF10258"/>
    </source>
</evidence>
<keyword evidence="8" id="KW-0653">Protein transport</keyword>
<name>A0A5E4R044_9NEOP</name>
<keyword evidence="6" id="KW-0963">Cytoplasm</keyword>
<evidence type="ECO:0000256" key="4">
    <source>
        <dbReference type="ARBA" id="ARBA00016856"/>
    </source>
</evidence>
<comment type="similarity">
    <text evidence="3">Belongs to the PHAX family.</text>
</comment>
<evidence type="ECO:0000256" key="10">
    <source>
        <dbReference type="ARBA" id="ARBA00030834"/>
    </source>
</evidence>
<feature type="compositionally biased region" description="Polar residues" evidence="11">
    <location>
        <begin position="368"/>
        <end position="380"/>
    </location>
</feature>
<evidence type="ECO:0000256" key="5">
    <source>
        <dbReference type="ARBA" id="ARBA00022448"/>
    </source>
</evidence>
<evidence type="ECO:0000256" key="6">
    <source>
        <dbReference type="ARBA" id="ARBA00022490"/>
    </source>
</evidence>
<keyword evidence="9" id="KW-0539">Nucleus</keyword>
<feature type="compositionally biased region" description="Basic residues" evidence="11">
    <location>
        <begin position="70"/>
        <end position="81"/>
    </location>
</feature>
<feature type="compositionally biased region" description="Basic and acidic residues" evidence="11">
    <location>
        <begin position="337"/>
        <end position="349"/>
    </location>
</feature>
<proteinExistence type="inferred from homology"/>
<dbReference type="PANTHER" id="PTHR13135:SF0">
    <property type="entry name" value="PHOSPHORYLATED ADAPTER RNA EXPORT PROTEIN"/>
    <property type="match status" value="1"/>
</dbReference>
<dbReference type="GO" id="GO:0006408">
    <property type="term" value="P:snRNA export from nucleus"/>
    <property type="evidence" value="ECO:0007669"/>
    <property type="project" value="InterPro"/>
</dbReference>
<dbReference type="GO" id="GO:0005634">
    <property type="term" value="C:nucleus"/>
    <property type="evidence" value="ECO:0007669"/>
    <property type="project" value="UniProtKB-SubCell"/>
</dbReference>
<evidence type="ECO:0000256" key="11">
    <source>
        <dbReference type="SAM" id="MobiDB-lite"/>
    </source>
</evidence>
<evidence type="ECO:0000313" key="13">
    <source>
        <dbReference type="EMBL" id="VVD03846.1"/>
    </source>
</evidence>
<evidence type="ECO:0000256" key="3">
    <source>
        <dbReference type="ARBA" id="ARBA00006094"/>
    </source>
</evidence>
<dbReference type="PANTHER" id="PTHR13135">
    <property type="entry name" value="CYTOSOLIC RESINIFERATOXIN BINDING PROTEIN RBP-26"/>
    <property type="match status" value="1"/>
</dbReference>
<dbReference type="GO" id="GO:0003723">
    <property type="term" value="F:RNA binding"/>
    <property type="evidence" value="ECO:0007669"/>
    <property type="project" value="UniProtKB-KW"/>
</dbReference>
<dbReference type="GO" id="GO:0005737">
    <property type="term" value="C:cytoplasm"/>
    <property type="evidence" value="ECO:0007669"/>
    <property type="project" value="UniProtKB-SubCell"/>
</dbReference>
<dbReference type="FunFam" id="1.10.10.1440:FF:000001">
    <property type="entry name" value="phosphorylated adapter RNA export protein-like"/>
    <property type="match status" value="1"/>
</dbReference>
<sequence length="409" mass="46639">MMSTTDGDVTHEREDGELVDSDVEEGTYIPLERPIFNPPSLVNMQIQDEQSEEESLTGSSGSESDDERQRRPKRSKVRPRRPQQQQAGRNKKYDIWCQPLQEDLLTDNMVSCDVSKTKKSDYGVESYDYKIKYRLSKKCVPNVFTNNSDHSNHNNKRRFSERSNVKLRLGKRVNSHQPREEKQNPRYLPDLAVTVEDPVIHIGSDIAENLAEEKKELVVRIVEVLGASKAIEIYKETQKIEAEGGMLVMNGKRRRTPGGVYFFLLKRDDDVSMEMVNKIFSEDRRENARRIKRSRQKVVEQLKQSLTDSELPSLLSRGEATVQSEHGSNPPPSPATDAREGSSDTDAHSRPASPLPDADTPLEEEPSSHTTTSVPSQDTSRPFHDTRQLQEYDDDCLEVMCNDDIMDLF</sequence>
<keyword evidence="14" id="KW-1185">Reference proteome</keyword>
<dbReference type="InterPro" id="IPR039047">
    <property type="entry name" value="PHAX"/>
</dbReference>
<reference evidence="13 14" key="1">
    <citation type="submission" date="2017-07" db="EMBL/GenBank/DDBJ databases">
        <authorList>
            <person name="Talla V."/>
            <person name="Backstrom N."/>
        </authorList>
    </citation>
    <scope>NUCLEOTIDE SEQUENCE [LARGE SCALE GENOMIC DNA]</scope>
</reference>
<keyword evidence="7" id="KW-0694">RNA-binding</keyword>
<dbReference type="Gene3D" id="1.10.10.1440">
    <property type="entry name" value="PHAX RNA-binding domain"/>
    <property type="match status" value="1"/>
</dbReference>
<dbReference type="EMBL" id="FZQP02006807">
    <property type="protein sequence ID" value="VVD03846.1"/>
    <property type="molecule type" value="Genomic_DNA"/>
</dbReference>
<feature type="compositionally biased region" description="Basic and acidic residues" evidence="11">
    <location>
        <begin position="381"/>
        <end position="390"/>
    </location>
</feature>
<feature type="region of interest" description="Disordered" evidence="11">
    <location>
        <begin position="302"/>
        <end position="393"/>
    </location>
</feature>
<dbReference type="InterPro" id="IPR038092">
    <property type="entry name" value="PHAX_RNA-binding_sf"/>
</dbReference>
<feature type="domain" description="Phosphorylated adapter RNA export protein RNA-binding" evidence="12">
    <location>
        <begin position="204"/>
        <end position="284"/>
    </location>
</feature>
<evidence type="ECO:0000256" key="8">
    <source>
        <dbReference type="ARBA" id="ARBA00022927"/>
    </source>
</evidence>
<dbReference type="Pfam" id="PF10258">
    <property type="entry name" value="PHAX_RNA-bd"/>
    <property type="match status" value="1"/>
</dbReference>
<evidence type="ECO:0000256" key="1">
    <source>
        <dbReference type="ARBA" id="ARBA00004123"/>
    </source>
</evidence>
<comment type="subcellular location">
    <subcellularLocation>
        <location evidence="2">Cytoplasm</location>
    </subcellularLocation>
    <subcellularLocation>
        <location evidence="1">Nucleus</location>
    </subcellularLocation>
</comment>
<dbReference type="GO" id="GO:0015031">
    <property type="term" value="P:protein transport"/>
    <property type="evidence" value="ECO:0007669"/>
    <property type="project" value="UniProtKB-KW"/>
</dbReference>
<dbReference type="InterPro" id="IPR019385">
    <property type="entry name" value="PHAX_RNA-binding_domain"/>
</dbReference>
<keyword evidence="5" id="KW-0813">Transport</keyword>
<dbReference type="OrthoDB" id="20573at2759"/>
<protein>
    <recommendedName>
        <fullName evidence="4">Phosphorylated adapter RNA export protein</fullName>
    </recommendedName>
    <alternativeName>
        <fullName evidence="10">RNA U small nuclear RNA export adapter protein</fullName>
    </alternativeName>
</protein>
<dbReference type="AlphaFoldDB" id="A0A5E4R044"/>